<keyword evidence="3" id="KW-1185">Reference proteome</keyword>
<evidence type="ECO:0000313" key="2">
    <source>
        <dbReference type="EMBL" id="KAF7845189.1"/>
    </source>
</evidence>
<name>A0A835CK11_9FABA</name>
<organism evidence="2 3">
    <name type="scientific">Senna tora</name>
    <dbReference type="NCBI Taxonomy" id="362788"/>
    <lineage>
        <taxon>Eukaryota</taxon>
        <taxon>Viridiplantae</taxon>
        <taxon>Streptophyta</taxon>
        <taxon>Embryophyta</taxon>
        <taxon>Tracheophyta</taxon>
        <taxon>Spermatophyta</taxon>
        <taxon>Magnoliopsida</taxon>
        <taxon>eudicotyledons</taxon>
        <taxon>Gunneridae</taxon>
        <taxon>Pentapetalae</taxon>
        <taxon>rosids</taxon>
        <taxon>fabids</taxon>
        <taxon>Fabales</taxon>
        <taxon>Fabaceae</taxon>
        <taxon>Caesalpinioideae</taxon>
        <taxon>Cassia clade</taxon>
        <taxon>Senna</taxon>
    </lineage>
</organism>
<gene>
    <name evidence="2" type="ORF">G2W53_002094</name>
</gene>
<protein>
    <submittedName>
        <fullName evidence="2">Plant/F17O14-7 protein</fullName>
    </submittedName>
</protein>
<feature type="transmembrane region" description="Helical" evidence="1">
    <location>
        <begin position="73"/>
        <end position="90"/>
    </location>
</feature>
<dbReference type="OrthoDB" id="1925347at2759"/>
<feature type="transmembrane region" description="Helical" evidence="1">
    <location>
        <begin position="212"/>
        <end position="230"/>
    </location>
</feature>
<dbReference type="AlphaFoldDB" id="A0A835CK11"/>
<evidence type="ECO:0000313" key="3">
    <source>
        <dbReference type="Proteomes" id="UP000634136"/>
    </source>
</evidence>
<feature type="transmembrane region" description="Helical" evidence="1">
    <location>
        <begin position="6"/>
        <end position="26"/>
    </location>
</feature>
<sequence length="240" mass="26920">MSASWAATLLTNVFMFAIPAPSVLLCTQSVIHTHFFFHLSLLAAYIHGAFLHFSQFVQSSFCVLHSVIHTRFFFHLNLLAAYIHGAFLRLSQFVQRLVLVYQNLGNKSTAYYRLPKHKFLALVLGMLTYDGSNLSAPHLRTLDVHISDDPILVKFKDVKAARRVAKCVWIDLHGYSHFSKLTGGDTCSTSQLGHFSVVVESSTSKGKKRGQFVPRWISAIVLCALTSFFVKLKNHKMGSS</sequence>
<dbReference type="Proteomes" id="UP000634136">
    <property type="component" value="Unassembled WGS sequence"/>
</dbReference>
<dbReference type="Pfam" id="PF06697">
    <property type="entry name" value="DUF1191"/>
    <property type="match status" value="1"/>
</dbReference>
<keyword evidence="1" id="KW-0812">Transmembrane</keyword>
<dbReference type="PANTHER" id="PTHR33512:SF14">
    <property type="entry name" value="EXPRESSED PROTEIN"/>
    <property type="match status" value="1"/>
</dbReference>
<reference evidence="2" key="1">
    <citation type="submission" date="2020-09" db="EMBL/GenBank/DDBJ databases">
        <title>Genome-Enabled Discovery of Anthraquinone Biosynthesis in Senna tora.</title>
        <authorList>
            <person name="Kang S.-H."/>
            <person name="Pandey R.P."/>
            <person name="Lee C.-M."/>
            <person name="Sim J.-S."/>
            <person name="Jeong J.-T."/>
            <person name="Choi B.-S."/>
            <person name="Jung M."/>
            <person name="Ginzburg D."/>
            <person name="Zhao K."/>
            <person name="Won S.Y."/>
            <person name="Oh T.-J."/>
            <person name="Yu Y."/>
            <person name="Kim N.-H."/>
            <person name="Lee O.R."/>
            <person name="Lee T.-H."/>
            <person name="Bashyal P."/>
            <person name="Kim T.-S."/>
            <person name="Lee W.-H."/>
            <person name="Kawkins C."/>
            <person name="Kim C.-K."/>
            <person name="Kim J.S."/>
            <person name="Ahn B.O."/>
            <person name="Rhee S.Y."/>
            <person name="Sohng J.K."/>
        </authorList>
    </citation>
    <scope>NUCLEOTIDE SEQUENCE</scope>
    <source>
        <tissue evidence="2">Leaf</tissue>
    </source>
</reference>
<evidence type="ECO:0000256" key="1">
    <source>
        <dbReference type="SAM" id="Phobius"/>
    </source>
</evidence>
<dbReference type="EMBL" id="JAAIUW010000001">
    <property type="protein sequence ID" value="KAF7845189.1"/>
    <property type="molecule type" value="Genomic_DNA"/>
</dbReference>
<accession>A0A835CK11</accession>
<keyword evidence="1" id="KW-0472">Membrane</keyword>
<comment type="caution">
    <text evidence="2">The sequence shown here is derived from an EMBL/GenBank/DDBJ whole genome shotgun (WGS) entry which is preliminary data.</text>
</comment>
<proteinExistence type="predicted"/>
<dbReference type="GO" id="GO:0016020">
    <property type="term" value="C:membrane"/>
    <property type="evidence" value="ECO:0007669"/>
    <property type="project" value="TreeGrafter"/>
</dbReference>
<keyword evidence="1" id="KW-1133">Transmembrane helix</keyword>
<feature type="transmembrane region" description="Helical" evidence="1">
    <location>
        <begin position="35"/>
        <end position="53"/>
    </location>
</feature>
<dbReference type="PANTHER" id="PTHR33512">
    <property type="entry name" value="PROTEIN, PUTATIVE (DUF1191)-RELATED"/>
    <property type="match status" value="1"/>
</dbReference>
<dbReference type="InterPro" id="IPR010605">
    <property type="entry name" value="DUF1191"/>
</dbReference>